<comment type="caution">
    <text evidence="1">The sequence shown here is derived from an EMBL/GenBank/DDBJ whole genome shotgun (WGS) entry which is preliminary data.</text>
</comment>
<gene>
    <name evidence="1" type="ORF">KP509_04G003200</name>
</gene>
<dbReference type="AlphaFoldDB" id="A0A8T2UPQ2"/>
<accession>A0A8T2UPQ2</accession>
<keyword evidence="2" id="KW-1185">Reference proteome</keyword>
<evidence type="ECO:0000313" key="1">
    <source>
        <dbReference type="EMBL" id="KAH7438161.1"/>
    </source>
</evidence>
<dbReference type="EMBL" id="CM035409">
    <property type="protein sequence ID" value="KAH7438161.1"/>
    <property type="molecule type" value="Genomic_DNA"/>
</dbReference>
<organism evidence="1 2">
    <name type="scientific">Ceratopteris richardii</name>
    <name type="common">Triangle waterfern</name>
    <dbReference type="NCBI Taxonomy" id="49495"/>
    <lineage>
        <taxon>Eukaryota</taxon>
        <taxon>Viridiplantae</taxon>
        <taxon>Streptophyta</taxon>
        <taxon>Embryophyta</taxon>
        <taxon>Tracheophyta</taxon>
        <taxon>Polypodiopsida</taxon>
        <taxon>Polypodiidae</taxon>
        <taxon>Polypodiales</taxon>
        <taxon>Pteridineae</taxon>
        <taxon>Pteridaceae</taxon>
        <taxon>Parkerioideae</taxon>
        <taxon>Ceratopteris</taxon>
    </lineage>
</organism>
<reference evidence="1" key="1">
    <citation type="submission" date="2021-08" db="EMBL/GenBank/DDBJ databases">
        <title>WGS assembly of Ceratopteris richardii.</title>
        <authorList>
            <person name="Marchant D.B."/>
            <person name="Chen G."/>
            <person name="Jenkins J."/>
            <person name="Shu S."/>
            <person name="Leebens-Mack J."/>
            <person name="Grimwood J."/>
            <person name="Schmutz J."/>
            <person name="Soltis P."/>
            <person name="Soltis D."/>
            <person name="Chen Z.-H."/>
        </authorList>
    </citation>
    <scope>NUCLEOTIDE SEQUENCE</scope>
    <source>
        <strain evidence="1">Whitten #5841</strain>
        <tissue evidence="1">Leaf</tissue>
    </source>
</reference>
<dbReference type="Proteomes" id="UP000825935">
    <property type="component" value="Chromosome 4"/>
</dbReference>
<proteinExistence type="predicted"/>
<evidence type="ECO:0000313" key="2">
    <source>
        <dbReference type="Proteomes" id="UP000825935"/>
    </source>
</evidence>
<sequence length="105" mass="11814">MKVVRLAILSLTTSLTTVPDFVHDCHCAIVENLNVSSVTKLSRQADVSVKMPTLYIRELARRACKVHEDSSSAHRLQRELEKEAATSMPQVLWLRNGSQVLRRGD</sequence>
<name>A0A8T2UPQ2_CERRI</name>
<protein>
    <submittedName>
        <fullName evidence="1">Uncharacterized protein</fullName>
    </submittedName>
</protein>